<sequence length="158" mass="17970">MATNEDGNLLHAISMKLPPYWQDDPVLWFHQVEAQFATWNITEQTTKFNHNVGFLASETATEVWDLIVDVPTVNPYLVRKERLVAGTSMPQTQGMQKLLSLQPLGDLHPSQLLRLMEQLADKRLEDPMYIELFLSRLPEAVRPSYLAGLAWQIPPSTG</sequence>
<accession>A0A553NZ72</accession>
<dbReference type="InterPro" id="IPR055469">
    <property type="entry name" value="DUF7041"/>
</dbReference>
<keyword evidence="3" id="KW-1185">Reference proteome</keyword>
<protein>
    <recommendedName>
        <fullName evidence="1">DUF7041 domain-containing protein</fullName>
    </recommendedName>
</protein>
<proteinExistence type="predicted"/>
<name>A0A553NZ72_TIGCA</name>
<evidence type="ECO:0000313" key="2">
    <source>
        <dbReference type="EMBL" id="TRY70736.1"/>
    </source>
</evidence>
<dbReference type="AlphaFoldDB" id="A0A553NZ72"/>
<dbReference type="OMA" id="ATWNITE"/>
<dbReference type="STRING" id="6832.A0A553NZ72"/>
<reference evidence="2 3" key="1">
    <citation type="journal article" date="2018" name="Nat. Ecol. Evol.">
        <title>Genomic signatures of mitonuclear coevolution across populations of Tigriopus californicus.</title>
        <authorList>
            <person name="Barreto F.S."/>
            <person name="Watson E.T."/>
            <person name="Lima T.G."/>
            <person name="Willett C.S."/>
            <person name="Edmands S."/>
            <person name="Li W."/>
            <person name="Burton R.S."/>
        </authorList>
    </citation>
    <scope>NUCLEOTIDE SEQUENCE [LARGE SCALE GENOMIC DNA]</scope>
    <source>
        <strain evidence="2 3">San Diego</strain>
    </source>
</reference>
<evidence type="ECO:0000259" key="1">
    <source>
        <dbReference type="Pfam" id="PF23055"/>
    </source>
</evidence>
<dbReference type="PANTHER" id="PTHR33327:SF3">
    <property type="entry name" value="RNA-DIRECTED DNA POLYMERASE"/>
    <property type="match status" value="1"/>
</dbReference>
<feature type="domain" description="DUF7041" evidence="1">
    <location>
        <begin position="17"/>
        <end position="99"/>
    </location>
</feature>
<dbReference type="Pfam" id="PF23055">
    <property type="entry name" value="DUF7041"/>
    <property type="match status" value="1"/>
</dbReference>
<dbReference type="Proteomes" id="UP000318571">
    <property type="component" value="Chromosome 9"/>
</dbReference>
<organism evidence="2 3">
    <name type="scientific">Tigriopus californicus</name>
    <name type="common">Marine copepod</name>
    <dbReference type="NCBI Taxonomy" id="6832"/>
    <lineage>
        <taxon>Eukaryota</taxon>
        <taxon>Metazoa</taxon>
        <taxon>Ecdysozoa</taxon>
        <taxon>Arthropoda</taxon>
        <taxon>Crustacea</taxon>
        <taxon>Multicrustacea</taxon>
        <taxon>Hexanauplia</taxon>
        <taxon>Copepoda</taxon>
        <taxon>Harpacticoida</taxon>
        <taxon>Harpacticidae</taxon>
        <taxon>Tigriopus</taxon>
    </lineage>
</organism>
<dbReference type="PANTHER" id="PTHR33327">
    <property type="entry name" value="ENDONUCLEASE"/>
    <property type="match status" value="1"/>
</dbReference>
<comment type="caution">
    <text evidence="2">The sequence shown here is derived from an EMBL/GenBank/DDBJ whole genome shotgun (WGS) entry which is preliminary data.</text>
</comment>
<dbReference type="EMBL" id="VCGU01000009">
    <property type="protein sequence ID" value="TRY70736.1"/>
    <property type="molecule type" value="Genomic_DNA"/>
</dbReference>
<gene>
    <name evidence="2" type="ORF">TCAL_11935</name>
</gene>
<evidence type="ECO:0000313" key="3">
    <source>
        <dbReference type="Proteomes" id="UP000318571"/>
    </source>
</evidence>